<evidence type="ECO:0000256" key="1">
    <source>
        <dbReference type="ARBA" id="ARBA00001933"/>
    </source>
</evidence>
<dbReference type="InterPro" id="IPR015421">
    <property type="entry name" value="PyrdxlP-dep_Trfase_major"/>
</dbReference>
<dbReference type="Gene3D" id="3.90.1150.10">
    <property type="entry name" value="Aspartate Aminotransferase, domain 1"/>
    <property type="match status" value="1"/>
</dbReference>
<evidence type="ECO:0000256" key="2">
    <source>
        <dbReference type="ARBA" id="ARBA00007441"/>
    </source>
</evidence>
<evidence type="ECO:0000256" key="3">
    <source>
        <dbReference type="ARBA" id="ARBA00022576"/>
    </source>
</evidence>
<proteinExistence type="inferred from homology"/>
<sequence>MLSFPDSISLASGYGSFLPPAVVVGQVATALQAGAAAASSIEGLPELRAAIARRYQRQGARVEPGQVVVTPGAKPALFALFNSLLQPGDEVLLLTPNWFGFRGLVEKAGGILRSLPLDPADDYAFHAEKLEAALTPRTRILVFSNPNNPTGRVYSRPELESLLSITRQHPDLVVLADEIYDGIHFGPGRMTSLLEFDDSQHQHVVVNGFSKSLALIGWSVGYLVAPTAIARHCSAWLFTTATAVAALSQVAALAATENAEAISRELCAGLISNREMLRAGLAAIPQVQNHFPAGTYYAFPDFRAFLNSELEPTTGSAELAARLRGAGVEVVDGASCGAPGFYRLSYAVPEPLLREALRRLTVTLAAG</sequence>
<dbReference type="Gene3D" id="3.40.640.10">
    <property type="entry name" value="Type I PLP-dependent aspartate aminotransferase-like (Major domain)"/>
    <property type="match status" value="1"/>
</dbReference>
<comment type="caution">
    <text evidence="7">The sequence shown here is derived from an EMBL/GenBank/DDBJ whole genome shotgun (WGS) entry which is preliminary data.</text>
</comment>
<dbReference type="InterPro" id="IPR015422">
    <property type="entry name" value="PyrdxlP-dep_Trfase_small"/>
</dbReference>
<dbReference type="RefSeq" id="WP_135496561.1">
    <property type="nucleotide sequence ID" value="NZ_SRLD01000006.1"/>
</dbReference>
<dbReference type="Proteomes" id="UP000297739">
    <property type="component" value="Unassembled WGS sequence"/>
</dbReference>
<dbReference type="SUPFAM" id="SSF53383">
    <property type="entry name" value="PLP-dependent transferases"/>
    <property type="match status" value="1"/>
</dbReference>
<evidence type="ECO:0000313" key="8">
    <source>
        <dbReference type="Proteomes" id="UP000297739"/>
    </source>
</evidence>
<dbReference type="InterPro" id="IPR004839">
    <property type="entry name" value="Aminotransferase_I/II_large"/>
</dbReference>
<keyword evidence="3 7" id="KW-0032">Aminotransferase</keyword>
<feature type="domain" description="Aminotransferase class I/classII large" evidence="6">
    <location>
        <begin position="8"/>
        <end position="360"/>
    </location>
</feature>
<dbReference type="InterPro" id="IPR050596">
    <property type="entry name" value="AspAT/PAT-like"/>
</dbReference>
<reference evidence="7 8" key="1">
    <citation type="submission" date="2019-04" db="EMBL/GenBank/DDBJ databases">
        <authorList>
            <person name="Feng G."/>
            <person name="Zhang J."/>
            <person name="Zhu H."/>
        </authorList>
    </citation>
    <scope>NUCLEOTIDE SEQUENCE [LARGE SCALE GENOMIC DNA]</scope>
    <source>
        <strain evidence="7 8">JCM 17223</strain>
    </source>
</reference>
<accession>A0A4Z0PS15</accession>
<evidence type="ECO:0000256" key="5">
    <source>
        <dbReference type="ARBA" id="ARBA00022898"/>
    </source>
</evidence>
<dbReference type="GO" id="GO:0006520">
    <property type="term" value="P:amino acid metabolic process"/>
    <property type="evidence" value="ECO:0007669"/>
    <property type="project" value="InterPro"/>
</dbReference>
<comment type="similarity">
    <text evidence="2">Belongs to the class-I pyridoxal-phosphate-dependent aminotransferase family.</text>
</comment>
<keyword evidence="5" id="KW-0663">Pyridoxal phosphate</keyword>
<gene>
    <name evidence="7" type="ORF">E5J99_04675</name>
</gene>
<dbReference type="PANTHER" id="PTHR46383">
    <property type="entry name" value="ASPARTATE AMINOTRANSFERASE"/>
    <property type="match status" value="1"/>
</dbReference>
<name>A0A4Z0PS15_9BACT</name>
<comment type="cofactor">
    <cofactor evidence="1">
        <name>pyridoxal 5'-phosphate</name>
        <dbReference type="ChEBI" id="CHEBI:597326"/>
    </cofactor>
</comment>
<dbReference type="Pfam" id="PF00155">
    <property type="entry name" value="Aminotran_1_2"/>
    <property type="match status" value="1"/>
</dbReference>
<dbReference type="PANTHER" id="PTHR46383:SF1">
    <property type="entry name" value="ASPARTATE AMINOTRANSFERASE"/>
    <property type="match status" value="1"/>
</dbReference>
<keyword evidence="8" id="KW-1185">Reference proteome</keyword>
<dbReference type="InterPro" id="IPR015424">
    <property type="entry name" value="PyrdxlP-dep_Trfase"/>
</dbReference>
<evidence type="ECO:0000259" key="6">
    <source>
        <dbReference type="Pfam" id="PF00155"/>
    </source>
</evidence>
<evidence type="ECO:0000313" key="7">
    <source>
        <dbReference type="EMBL" id="TGE18602.1"/>
    </source>
</evidence>
<dbReference type="GO" id="GO:0008483">
    <property type="term" value="F:transaminase activity"/>
    <property type="evidence" value="ECO:0007669"/>
    <property type="project" value="UniProtKB-KW"/>
</dbReference>
<evidence type="ECO:0000256" key="4">
    <source>
        <dbReference type="ARBA" id="ARBA00022679"/>
    </source>
</evidence>
<protein>
    <submittedName>
        <fullName evidence="7">Aminotransferase class I/II-fold pyridoxal phosphate-dependent enzyme</fullName>
    </submittedName>
</protein>
<dbReference type="OrthoDB" id="1489696at2"/>
<keyword evidence="4 7" id="KW-0808">Transferase</keyword>
<dbReference type="CDD" id="cd00609">
    <property type="entry name" value="AAT_like"/>
    <property type="match status" value="1"/>
</dbReference>
<dbReference type="AlphaFoldDB" id="A0A4Z0PS15"/>
<organism evidence="7 8">
    <name type="scientific">Hymenobacter elongatus</name>
    <dbReference type="NCBI Taxonomy" id="877208"/>
    <lineage>
        <taxon>Bacteria</taxon>
        <taxon>Pseudomonadati</taxon>
        <taxon>Bacteroidota</taxon>
        <taxon>Cytophagia</taxon>
        <taxon>Cytophagales</taxon>
        <taxon>Hymenobacteraceae</taxon>
        <taxon>Hymenobacter</taxon>
    </lineage>
</organism>
<dbReference type="EMBL" id="SRLD01000006">
    <property type="protein sequence ID" value="TGE18602.1"/>
    <property type="molecule type" value="Genomic_DNA"/>
</dbReference>
<dbReference type="GO" id="GO:0030170">
    <property type="term" value="F:pyridoxal phosphate binding"/>
    <property type="evidence" value="ECO:0007669"/>
    <property type="project" value="InterPro"/>
</dbReference>